<dbReference type="InterPro" id="IPR007434">
    <property type="entry name" value="FemAB-like"/>
</dbReference>
<dbReference type="PANTHER" id="PTHR47017:SF1">
    <property type="entry name" value="ACYL-COA"/>
    <property type="match status" value="1"/>
</dbReference>
<dbReference type="Proteomes" id="UP000758022">
    <property type="component" value="Unassembled WGS sequence"/>
</dbReference>
<organism evidence="1 2">
    <name type="scientific">Rhizobium laguerreae</name>
    <dbReference type="NCBI Taxonomy" id="1076926"/>
    <lineage>
        <taxon>Bacteria</taxon>
        <taxon>Pseudomonadati</taxon>
        <taxon>Pseudomonadota</taxon>
        <taxon>Alphaproteobacteria</taxon>
        <taxon>Hyphomicrobiales</taxon>
        <taxon>Rhizobiaceae</taxon>
        <taxon>Rhizobium/Agrobacterium group</taxon>
        <taxon>Rhizobium</taxon>
    </lineage>
</organism>
<proteinExistence type="predicted"/>
<evidence type="ECO:0000313" key="1">
    <source>
        <dbReference type="EMBL" id="MBY3063294.1"/>
    </source>
</evidence>
<protein>
    <submittedName>
        <fullName evidence="1">GNAT family N-acetyltransferase</fullName>
    </submittedName>
</protein>
<evidence type="ECO:0000313" key="2">
    <source>
        <dbReference type="Proteomes" id="UP000758022"/>
    </source>
</evidence>
<reference evidence="1" key="1">
    <citation type="submission" date="2020-04" db="EMBL/GenBank/DDBJ databases">
        <title>Global-level population genomics supports evidence of horizontal gene transfer on evolution of Rhizobia in Lentils.</title>
        <authorList>
            <person name="Gai Y."/>
            <person name="Cook D."/>
            <person name="Riely B."/>
        </authorList>
    </citation>
    <scope>NUCLEOTIDE SEQUENCE</scope>
    <source>
        <strain evidence="1">TLR9</strain>
    </source>
</reference>
<sequence length="396" mass="44872">MTDELSIRVERSFTAISPESWSRLSGASKTCTAIAYNPFVSHAFLSSLEESGSADAETGWLGHHLLLETGRGELIGALPGYLKNHSQGEYVFDHGWADAFERAGGRYYPKLQCSIPFTPATGPRLLVTEGLQRLPIQSAIAESLKEVVRRLGISSAHITFVPDEEIGVFEMDGYLHRTDQQFHFINDGYANHEEFLETLASRKRKALRKERRAALENGISIDWLTGRDLTERIWDQFFKFYMDTGGRKWGRPYLTRKFYSLIGERMADDILLVMAKRDGRYIAGAINFIGGDTLYGRHWGCIEDHPFLHFEVCYHQAIDFALSKGLKRVEAGAQGEHKLARGYLPVTTHSAHYVAHAGLRRAIGDYLARERADVEQMSELLTEHSPFRKGERQQED</sequence>
<dbReference type="AlphaFoldDB" id="A0AB35F984"/>
<dbReference type="Pfam" id="PF04339">
    <property type="entry name" value="FemAB_like"/>
    <property type="match status" value="1"/>
</dbReference>
<name>A0AB35F984_9HYPH</name>
<dbReference type="EMBL" id="JAAXQQ010000002">
    <property type="protein sequence ID" value="MBY3063294.1"/>
    <property type="molecule type" value="Genomic_DNA"/>
</dbReference>
<dbReference type="InterPro" id="IPR016181">
    <property type="entry name" value="Acyl_CoA_acyltransferase"/>
</dbReference>
<dbReference type="PANTHER" id="PTHR47017">
    <property type="entry name" value="ACYL-COA"/>
    <property type="match status" value="1"/>
</dbReference>
<dbReference type="Gene3D" id="3.40.630.30">
    <property type="match status" value="1"/>
</dbReference>
<accession>A0AB35F984</accession>
<dbReference type="RefSeq" id="WP_168256466.1">
    <property type="nucleotide sequence ID" value="NZ_CP088090.1"/>
</dbReference>
<dbReference type="SUPFAM" id="SSF55729">
    <property type="entry name" value="Acyl-CoA N-acyltransferases (Nat)"/>
    <property type="match status" value="1"/>
</dbReference>
<comment type="caution">
    <text evidence="1">The sequence shown here is derived from an EMBL/GenBank/DDBJ whole genome shotgun (WGS) entry which is preliminary data.</text>
</comment>
<gene>
    <name evidence="1" type="ORF">HFO74_07540</name>
</gene>